<dbReference type="EMBL" id="WJXZ01000012">
    <property type="protein sequence ID" value="MRS63332.1"/>
    <property type="molecule type" value="Genomic_DNA"/>
</dbReference>
<dbReference type="InterPro" id="IPR002716">
    <property type="entry name" value="PIN_dom"/>
</dbReference>
<comment type="caution">
    <text evidence="2">The sequence shown here is derived from an EMBL/GenBank/DDBJ whole genome shotgun (WGS) entry which is preliminary data.</text>
</comment>
<accession>A0A7K0ENN4</accession>
<dbReference type="Gene3D" id="3.40.50.1010">
    <property type="entry name" value="5'-nuclease"/>
    <property type="match status" value="1"/>
</dbReference>
<dbReference type="CDD" id="cd09872">
    <property type="entry name" value="PIN_Sll0205-like"/>
    <property type="match status" value="1"/>
</dbReference>
<gene>
    <name evidence="2" type="ORF">GJJ30_18670</name>
</gene>
<keyword evidence="3" id="KW-1185">Reference proteome</keyword>
<dbReference type="PANTHER" id="PTHR36173:SF2">
    <property type="entry name" value="RIBONUCLEASE VAPC16"/>
    <property type="match status" value="1"/>
</dbReference>
<dbReference type="InterPro" id="IPR041705">
    <property type="entry name" value="PIN_Sll0205"/>
</dbReference>
<organism evidence="2 3">
    <name type="scientific">Larkinella terrae</name>
    <dbReference type="NCBI Taxonomy" id="2025311"/>
    <lineage>
        <taxon>Bacteria</taxon>
        <taxon>Pseudomonadati</taxon>
        <taxon>Bacteroidota</taxon>
        <taxon>Cytophagia</taxon>
        <taxon>Cytophagales</taxon>
        <taxon>Spirosomataceae</taxon>
        <taxon>Larkinella</taxon>
    </lineage>
</organism>
<dbReference type="PANTHER" id="PTHR36173">
    <property type="entry name" value="RIBONUCLEASE VAPC16-RELATED"/>
    <property type="match status" value="1"/>
</dbReference>
<dbReference type="OrthoDB" id="9798990at2"/>
<sequence length="131" mass="15041">MRLLLDTHALLWVLEADPQLSPKAHQLIRNTANEVYVSAVSLFEIAIKTKLGKLETQRTATEIIQEMQRLAIQLLPIARSHLDAYQLVPLLNEHRDPFDRLLIATAYAEELDLVSIDSKFTYYSDLVNVIW</sequence>
<evidence type="ECO:0000259" key="1">
    <source>
        <dbReference type="Pfam" id="PF01850"/>
    </source>
</evidence>
<dbReference type="Proteomes" id="UP000441754">
    <property type="component" value="Unassembled WGS sequence"/>
</dbReference>
<dbReference type="RefSeq" id="WP_154176707.1">
    <property type="nucleotide sequence ID" value="NZ_WJXZ01000012.1"/>
</dbReference>
<dbReference type="InterPro" id="IPR052919">
    <property type="entry name" value="TA_system_RNase"/>
</dbReference>
<dbReference type="SUPFAM" id="SSF88723">
    <property type="entry name" value="PIN domain-like"/>
    <property type="match status" value="1"/>
</dbReference>
<evidence type="ECO:0000313" key="2">
    <source>
        <dbReference type="EMBL" id="MRS63332.1"/>
    </source>
</evidence>
<evidence type="ECO:0000313" key="3">
    <source>
        <dbReference type="Proteomes" id="UP000441754"/>
    </source>
</evidence>
<dbReference type="InterPro" id="IPR029060">
    <property type="entry name" value="PIN-like_dom_sf"/>
</dbReference>
<protein>
    <submittedName>
        <fullName evidence="2">PIN domain-containing protein</fullName>
    </submittedName>
</protein>
<dbReference type="Pfam" id="PF01850">
    <property type="entry name" value="PIN"/>
    <property type="match status" value="1"/>
</dbReference>
<feature type="domain" description="PIN" evidence="1">
    <location>
        <begin position="4"/>
        <end position="122"/>
    </location>
</feature>
<reference evidence="2 3" key="1">
    <citation type="journal article" date="2018" name="Antonie Van Leeuwenhoek">
        <title>Larkinella terrae sp. nov., isolated from soil on Jeju Island, South Korea.</title>
        <authorList>
            <person name="Ten L.N."/>
            <person name="Jeon J."/>
            <person name="Park S.J."/>
            <person name="Park S."/>
            <person name="Lee S.Y."/>
            <person name="Kim M.K."/>
            <person name="Jung H.Y."/>
        </authorList>
    </citation>
    <scope>NUCLEOTIDE SEQUENCE [LARGE SCALE GENOMIC DNA]</scope>
    <source>
        <strain evidence="2 3">KCTC 52001</strain>
    </source>
</reference>
<name>A0A7K0ENN4_9BACT</name>
<proteinExistence type="predicted"/>
<dbReference type="AlphaFoldDB" id="A0A7K0ENN4"/>